<evidence type="ECO:0000313" key="1">
    <source>
        <dbReference type="EMBL" id="CAG8831343.1"/>
    </source>
</evidence>
<feature type="non-terminal residue" evidence="1">
    <location>
        <position position="1"/>
    </location>
</feature>
<evidence type="ECO:0000313" key="2">
    <source>
        <dbReference type="Proteomes" id="UP000789920"/>
    </source>
</evidence>
<reference evidence="1" key="1">
    <citation type="submission" date="2021-06" db="EMBL/GenBank/DDBJ databases">
        <authorList>
            <person name="Kallberg Y."/>
            <person name="Tangrot J."/>
            <person name="Rosling A."/>
        </authorList>
    </citation>
    <scope>NUCLEOTIDE SEQUENCE</scope>
    <source>
        <strain evidence="1">MA461A</strain>
    </source>
</reference>
<gene>
    <name evidence="1" type="ORF">RPERSI_LOCUS28109</name>
</gene>
<dbReference type="EMBL" id="CAJVQC010101221">
    <property type="protein sequence ID" value="CAG8831343.1"/>
    <property type="molecule type" value="Genomic_DNA"/>
</dbReference>
<keyword evidence="2" id="KW-1185">Reference proteome</keyword>
<accession>A0ACA9S8G3</accession>
<proteinExistence type="predicted"/>
<comment type="caution">
    <text evidence="1">The sequence shown here is derived from an EMBL/GenBank/DDBJ whole genome shotgun (WGS) entry which is preliminary data.</text>
</comment>
<protein>
    <submittedName>
        <fullName evidence="1">34943_t:CDS:1</fullName>
    </submittedName>
</protein>
<dbReference type="Proteomes" id="UP000789920">
    <property type="component" value="Unassembled WGS sequence"/>
</dbReference>
<organism evidence="1 2">
    <name type="scientific">Racocetra persica</name>
    <dbReference type="NCBI Taxonomy" id="160502"/>
    <lineage>
        <taxon>Eukaryota</taxon>
        <taxon>Fungi</taxon>
        <taxon>Fungi incertae sedis</taxon>
        <taxon>Mucoromycota</taxon>
        <taxon>Glomeromycotina</taxon>
        <taxon>Glomeromycetes</taxon>
        <taxon>Diversisporales</taxon>
        <taxon>Gigasporaceae</taxon>
        <taxon>Racocetra</taxon>
    </lineage>
</organism>
<name>A0ACA9S8G3_9GLOM</name>
<sequence length="66" mass="7718">TYEPNNIEQIVFSIAIGNPNEITKKNFLIYGQIIEVVKKIEERSLEKTCKNVTTKPKFNQLNDKYE</sequence>